<dbReference type="InterPro" id="IPR023095">
    <property type="entry name" value="Ade_MeTrfase_dom_2"/>
</dbReference>
<evidence type="ECO:0000256" key="5">
    <source>
        <dbReference type="ARBA" id="ARBA00022691"/>
    </source>
</evidence>
<keyword evidence="8" id="KW-1185">Reference proteome</keyword>
<name>A0A2Z2HS60_9EURY</name>
<dbReference type="InterPro" id="IPR029063">
    <property type="entry name" value="SAM-dependent_MTases_sf"/>
</dbReference>
<protein>
    <recommendedName>
        <fullName evidence="2">site-specific DNA-methyltransferase (adenine-specific)</fullName>
        <ecNumber evidence="2">2.1.1.72</ecNumber>
    </recommendedName>
</protein>
<gene>
    <name evidence="7" type="ORF">B1756_09460</name>
</gene>
<evidence type="ECO:0000256" key="1">
    <source>
        <dbReference type="ARBA" id="ARBA00006594"/>
    </source>
</evidence>
<dbReference type="Gene3D" id="1.10.1020.10">
    <property type="entry name" value="Adenine-specific Methyltransferase, Domain 2"/>
    <property type="match status" value="1"/>
</dbReference>
<dbReference type="RefSeq" id="WP_086888311.1">
    <property type="nucleotide sequence ID" value="NZ_CP019893.1"/>
</dbReference>
<dbReference type="GO" id="GO:1904047">
    <property type="term" value="F:S-adenosyl-L-methionine binding"/>
    <property type="evidence" value="ECO:0007669"/>
    <property type="project" value="TreeGrafter"/>
</dbReference>
<dbReference type="PANTHER" id="PTHR30481:SF3">
    <property type="entry name" value="DNA ADENINE METHYLASE"/>
    <property type="match status" value="1"/>
</dbReference>
<dbReference type="GO" id="GO:0009007">
    <property type="term" value="F:site-specific DNA-methyltransferase (adenine-specific) activity"/>
    <property type="evidence" value="ECO:0007669"/>
    <property type="project" value="UniProtKB-EC"/>
</dbReference>
<dbReference type="PRINTS" id="PR00505">
    <property type="entry name" value="D12N6MTFRASE"/>
</dbReference>
<evidence type="ECO:0000256" key="2">
    <source>
        <dbReference type="ARBA" id="ARBA00011900"/>
    </source>
</evidence>
<dbReference type="PROSITE" id="PS00092">
    <property type="entry name" value="N6_MTASE"/>
    <property type="match status" value="1"/>
</dbReference>
<evidence type="ECO:0000313" key="7">
    <source>
        <dbReference type="EMBL" id="ARS89932.1"/>
    </source>
</evidence>
<sequence length="302" mass="35740">MADPILRWAGGKRQIIDDIVTRLPPERDYNDYYEPFFGGGAVFFELEPDNGYINDINETLMNFYELFKDNIDHIIRENKKIDDDLNRYNTLDEKKEFYYTRRREFNELQNGCCEDELREAVLFLFLNRTCFNGLYRTNEKGDFNVPMKKKVIMTESIEDNLKKGHKVLQSAKIHSRDFKYIRDEVQGGDLVFLDPPYINNSDARYFDQYSPGGFDRDQQVKLRDIALELHHRGAYVMITNSAQAEDLYRSDDNFMEHFRIKPVEAARSINSDSSQRSQIGTTDIIVTNSPQFWEQRNFDDYR</sequence>
<dbReference type="REBASE" id="202365">
    <property type="entry name" value="M.NarHA15ORFAP"/>
</dbReference>
<dbReference type="PANTHER" id="PTHR30481">
    <property type="entry name" value="DNA ADENINE METHYLASE"/>
    <property type="match status" value="1"/>
</dbReference>
<dbReference type="NCBIfam" id="TIGR00571">
    <property type="entry name" value="dam"/>
    <property type="match status" value="1"/>
</dbReference>
<dbReference type="GO" id="GO:0043565">
    <property type="term" value="F:sequence-specific DNA binding"/>
    <property type="evidence" value="ECO:0007669"/>
    <property type="project" value="TreeGrafter"/>
</dbReference>
<dbReference type="InterPro" id="IPR002052">
    <property type="entry name" value="DNA_methylase_N6_adenine_CS"/>
</dbReference>
<dbReference type="GO" id="GO:0032259">
    <property type="term" value="P:methylation"/>
    <property type="evidence" value="ECO:0007669"/>
    <property type="project" value="UniProtKB-KW"/>
</dbReference>
<keyword evidence="3" id="KW-0489">Methyltransferase</keyword>
<evidence type="ECO:0000313" key="8">
    <source>
        <dbReference type="Proteomes" id="UP000250088"/>
    </source>
</evidence>
<evidence type="ECO:0000256" key="4">
    <source>
        <dbReference type="ARBA" id="ARBA00022679"/>
    </source>
</evidence>
<keyword evidence="4" id="KW-0808">Transferase</keyword>
<dbReference type="GO" id="GO:0009307">
    <property type="term" value="P:DNA restriction-modification system"/>
    <property type="evidence" value="ECO:0007669"/>
    <property type="project" value="InterPro"/>
</dbReference>
<dbReference type="EC" id="2.1.1.72" evidence="2"/>
<dbReference type="GeneID" id="32894306"/>
<dbReference type="Pfam" id="PF02086">
    <property type="entry name" value="MethyltransfD12"/>
    <property type="match status" value="1"/>
</dbReference>
<dbReference type="AlphaFoldDB" id="A0A2Z2HS60"/>
<accession>A0A2Z2HS60</accession>
<dbReference type="InterPro" id="IPR012327">
    <property type="entry name" value="MeTrfase_D12"/>
</dbReference>
<organism evidence="7 8">
    <name type="scientific">Natrarchaeobaculum aegyptiacum</name>
    <dbReference type="NCBI Taxonomy" id="745377"/>
    <lineage>
        <taxon>Archaea</taxon>
        <taxon>Methanobacteriati</taxon>
        <taxon>Methanobacteriota</taxon>
        <taxon>Stenosarchaea group</taxon>
        <taxon>Halobacteria</taxon>
        <taxon>Halobacteriales</taxon>
        <taxon>Natrialbaceae</taxon>
        <taxon>Natrarchaeobaculum</taxon>
    </lineage>
</organism>
<proteinExistence type="inferred from homology"/>
<comment type="catalytic activity">
    <reaction evidence="6">
        <text>a 2'-deoxyadenosine in DNA + S-adenosyl-L-methionine = an N(6)-methyl-2'-deoxyadenosine in DNA + S-adenosyl-L-homocysteine + H(+)</text>
        <dbReference type="Rhea" id="RHEA:15197"/>
        <dbReference type="Rhea" id="RHEA-COMP:12418"/>
        <dbReference type="Rhea" id="RHEA-COMP:12419"/>
        <dbReference type="ChEBI" id="CHEBI:15378"/>
        <dbReference type="ChEBI" id="CHEBI:57856"/>
        <dbReference type="ChEBI" id="CHEBI:59789"/>
        <dbReference type="ChEBI" id="CHEBI:90615"/>
        <dbReference type="ChEBI" id="CHEBI:90616"/>
        <dbReference type="EC" id="2.1.1.72"/>
    </reaction>
</comment>
<dbReference type="KEGG" id="naj:B1756_09460"/>
<dbReference type="PIRSF" id="PIRSF000398">
    <property type="entry name" value="M_m6A_EcoRV"/>
    <property type="match status" value="1"/>
</dbReference>
<evidence type="ECO:0000256" key="6">
    <source>
        <dbReference type="ARBA" id="ARBA00047942"/>
    </source>
</evidence>
<dbReference type="Gene3D" id="3.40.50.150">
    <property type="entry name" value="Vaccinia Virus protein VP39"/>
    <property type="match status" value="1"/>
</dbReference>
<reference evidence="8" key="1">
    <citation type="submission" date="2017-02" db="EMBL/GenBank/DDBJ databases">
        <title>Natronthermophilus aegyptiacus gen. nov.,sp. nov., an aerobic, extremely halophilic alkalithermophilic archaeon isolated from the athalassohaline Wadi An Natrun, Egypt.</title>
        <authorList>
            <person name="Zhao B."/>
        </authorList>
    </citation>
    <scope>NUCLEOTIDE SEQUENCE [LARGE SCALE GENOMIC DNA]</scope>
    <source>
        <strain evidence="8">JW/NM-HA 15</strain>
    </source>
</reference>
<dbReference type="Proteomes" id="UP000250088">
    <property type="component" value="Chromosome"/>
</dbReference>
<dbReference type="GO" id="GO:0006298">
    <property type="term" value="P:mismatch repair"/>
    <property type="evidence" value="ECO:0007669"/>
    <property type="project" value="TreeGrafter"/>
</dbReference>
<dbReference type="InterPro" id="IPR012263">
    <property type="entry name" value="M_m6A_EcoRV"/>
</dbReference>
<evidence type="ECO:0000256" key="3">
    <source>
        <dbReference type="ARBA" id="ARBA00022603"/>
    </source>
</evidence>
<dbReference type="SUPFAM" id="SSF53335">
    <property type="entry name" value="S-adenosyl-L-methionine-dependent methyltransferases"/>
    <property type="match status" value="1"/>
</dbReference>
<dbReference type="OrthoDB" id="372040at2157"/>
<dbReference type="EMBL" id="CP019893">
    <property type="protein sequence ID" value="ARS89932.1"/>
    <property type="molecule type" value="Genomic_DNA"/>
</dbReference>
<comment type="similarity">
    <text evidence="1">Belongs to the N(4)/N(6)-methyltransferase family.</text>
</comment>
<keyword evidence="5" id="KW-0949">S-adenosyl-L-methionine</keyword>